<protein>
    <submittedName>
        <fullName evidence="2">Uncharacterized protein</fullName>
    </submittedName>
</protein>
<keyword evidence="1" id="KW-0812">Transmembrane</keyword>
<keyword evidence="1" id="KW-0472">Membrane</keyword>
<dbReference type="EMBL" id="JABVXQ010000007">
    <property type="protein sequence ID" value="KAF6099818.1"/>
    <property type="molecule type" value="Genomic_DNA"/>
</dbReference>
<keyword evidence="1" id="KW-1133">Transmembrane helix</keyword>
<sequence length="136" mass="15377">MSINSGSSSWLSKSFTEVGDWIWGAHLPVHHSACTWNTLLHCFQTSIVSQIKQDTHKSISMAIWTLHPSLASLIVVIVLSLQIFTGVILNISRIVFWKFHIQFTYAVVLGDTFVGNTFLIHLFEKYLIGICYLPDP</sequence>
<dbReference type="Proteomes" id="UP000664940">
    <property type="component" value="Unassembled WGS sequence"/>
</dbReference>
<comment type="caution">
    <text evidence="2">The sequence shown here is derived from an EMBL/GenBank/DDBJ whole genome shotgun (WGS) entry which is preliminary data.</text>
</comment>
<evidence type="ECO:0000256" key="1">
    <source>
        <dbReference type="SAM" id="Phobius"/>
    </source>
</evidence>
<organism evidence="2 3">
    <name type="scientific">Phyllostomus discolor</name>
    <name type="common">pale spear-nosed bat</name>
    <dbReference type="NCBI Taxonomy" id="89673"/>
    <lineage>
        <taxon>Eukaryota</taxon>
        <taxon>Metazoa</taxon>
        <taxon>Chordata</taxon>
        <taxon>Craniata</taxon>
        <taxon>Vertebrata</taxon>
        <taxon>Euteleostomi</taxon>
        <taxon>Mammalia</taxon>
        <taxon>Eutheria</taxon>
        <taxon>Laurasiatheria</taxon>
        <taxon>Chiroptera</taxon>
        <taxon>Yangochiroptera</taxon>
        <taxon>Phyllostomidae</taxon>
        <taxon>Phyllostominae</taxon>
        <taxon>Phyllostomus</taxon>
    </lineage>
</organism>
<evidence type="ECO:0000313" key="2">
    <source>
        <dbReference type="EMBL" id="KAF6099818.1"/>
    </source>
</evidence>
<accession>A0A833ZVG4</accession>
<evidence type="ECO:0000313" key="3">
    <source>
        <dbReference type="Proteomes" id="UP000664940"/>
    </source>
</evidence>
<reference evidence="2 3" key="1">
    <citation type="journal article" date="2020" name="Nature">
        <title>Six reference-quality genomes reveal evolution of bat adaptations.</title>
        <authorList>
            <person name="Jebb D."/>
            <person name="Huang Z."/>
            <person name="Pippel M."/>
            <person name="Hughes G.M."/>
            <person name="Lavrichenko K."/>
            <person name="Devanna P."/>
            <person name="Winkler S."/>
            <person name="Jermiin L.S."/>
            <person name="Skirmuntt E.C."/>
            <person name="Katzourakis A."/>
            <person name="Burkitt-Gray L."/>
            <person name="Ray D.A."/>
            <person name="Sullivan K.A.M."/>
            <person name="Roscito J.G."/>
            <person name="Kirilenko B.M."/>
            <person name="Davalos L.M."/>
            <person name="Corthals A.P."/>
            <person name="Power M.L."/>
            <person name="Jones G."/>
            <person name="Ransome R.D."/>
            <person name="Dechmann D.K.N."/>
            <person name="Locatelli A.G."/>
            <person name="Puechmaille S.J."/>
            <person name="Fedrigo O."/>
            <person name="Jarvis E.D."/>
            <person name="Hiller M."/>
            <person name="Vernes S.C."/>
            <person name="Myers E.W."/>
            <person name="Teeling E.C."/>
        </authorList>
    </citation>
    <scope>NUCLEOTIDE SEQUENCE [LARGE SCALE GENOMIC DNA]</scope>
    <source>
        <strain evidence="2">Bat1K_MPI-CBG_1</strain>
    </source>
</reference>
<proteinExistence type="predicted"/>
<dbReference type="AlphaFoldDB" id="A0A833ZVG4"/>
<feature type="transmembrane region" description="Helical" evidence="1">
    <location>
        <begin position="70"/>
        <end position="91"/>
    </location>
</feature>
<gene>
    <name evidence="2" type="ORF">HJG60_011549</name>
</gene>
<feature type="transmembrane region" description="Helical" evidence="1">
    <location>
        <begin position="103"/>
        <end position="123"/>
    </location>
</feature>
<name>A0A833ZVG4_9CHIR</name>